<dbReference type="Proteomes" id="UP000025061">
    <property type="component" value="Unassembled WGS sequence"/>
</dbReference>
<dbReference type="PANTHER" id="PTHR43694">
    <property type="entry name" value="RIBONUCLEASE J"/>
    <property type="match status" value="1"/>
</dbReference>
<evidence type="ECO:0000313" key="9">
    <source>
        <dbReference type="Proteomes" id="UP000025061"/>
    </source>
</evidence>
<dbReference type="GO" id="GO:0003723">
    <property type="term" value="F:RNA binding"/>
    <property type="evidence" value="ECO:0007669"/>
    <property type="project" value="UniProtKB-KW"/>
</dbReference>
<dbReference type="InterPro" id="IPR001279">
    <property type="entry name" value="Metallo-B-lactamas"/>
</dbReference>
<accession>A0A059FX08</accession>
<proteinExistence type="predicted"/>
<evidence type="ECO:0000256" key="2">
    <source>
        <dbReference type="ARBA" id="ARBA00022723"/>
    </source>
</evidence>
<dbReference type="Gene3D" id="3.60.15.10">
    <property type="entry name" value="Ribonuclease Z/Hydroxyacylglutathione hydrolase-like"/>
    <property type="match status" value="1"/>
</dbReference>
<dbReference type="InterPro" id="IPR036866">
    <property type="entry name" value="RibonucZ/Hydroxyglut_hydro"/>
</dbReference>
<organism evidence="8 9">
    <name type="scientific">Hyphomonas hirschiana VP5</name>
    <dbReference type="NCBI Taxonomy" id="1280951"/>
    <lineage>
        <taxon>Bacteria</taxon>
        <taxon>Pseudomonadati</taxon>
        <taxon>Pseudomonadota</taxon>
        <taxon>Alphaproteobacteria</taxon>
        <taxon>Hyphomonadales</taxon>
        <taxon>Hyphomonadaceae</taxon>
        <taxon>Hyphomonas</taxon>
    </lineage>
</organism>
<keyword evidence="1" id="KW-0540">Nuclease</keyword>
<name>A0A059FX08_9PROT</name>
<dbReference type="Gene3D" id="3.40.50.10710">
    <property type="entry name" value="Metallo-hydrolase/oxidoreductase"/>
    <property type="match status" value="1"/>
</dbReference>
<dbReference type="PATRIC" id="fig|1280951.3.peg.1563"/>
<evidence type="ECO:0000313" key="8">
    <source>
        <dbReference type="EMBL" id="KCZ95122.1"/>
    </source>
</evidence>
<dbReference type="Pfam" id="PF12706">
    <property type="entry name" value="Lactamase_B_2"/>
    <property type="match status" value="1"/>
</dbReference>
<evidence type="ECO:0000256" key="1">
    <source>
        <dbReference type="ARBA" id="ARBA00022722"/>
    </source>
</evidence>
<sequence>MTLKETTIDQSKDELVFLPLGGCGEIGMNLNAYGYGPPNARRWIIVDVGVTFGNSDTPGIDLICADPDYLIGEHIDAVFLTHAHEDHIGAVGLLYPMLKTKAPIYATPFTCELVRSKMDERGVDQKWLKTISMGGTVKAGPFEVTYVTLTHSIPEPNALAIRTPAGIVLHTGDWKIDPQPQIGSSTDISGLTALGDEGVLAMVCDSTNVFEGGEAGSEETVRQGLIELIAEQTQAVAVTTFASNVARVKSIIDAANQAGRSVCLVGRSMHRVTAAAKAVGILPARLDFVDESEAGYLPAENILYLCTGSQGEANAALSRIARGDHRHVALREGDSVIFSSRLIPGNETSVYSLQNTLAENGIKVITPRMVPQTIHVSGHPCRDELRRMYQWVRPRISVPVHGERRHILEHASYARSLQVPEAIAPRNGSLIRLAPGEAEILDEVPAGRLFLDGNRLVPEGAQGLVERKRLHNSGVIFATVSLDQAGRPVDGPVVVAKGLSEKDGRVAEESLEILDEAAEAAVAGLSKKDRNDDEAIERSIGRALRKACDVNFGLKPVIEVVVLRS</sequence>
<keyword evidence="4" id="KW-0862">Zinc</keyword>
<dbReference type="Pfam" id="PF17770">
    <property type="entry name" value="RNase_J_C"/>
    <property type="match status" value="1"/>
</dbReference>
<gene>
    <name evidence="8" type="ORF">HHI_07732</name>
</gene>
<dbReference type="Pfam" id="PF22505">
    <property type="entry name" value="RNase_J_b_CASP"/>
    <property type="match status" value="1"/>
</dbReference>
<protein>
    <submittedName>
        <fullName evidence="8">Metallo-beta-lactamase family protein</fullName>
    </submittedName>
</protein>
<keyword evidence="5" id="KW-0269">Exonuclease</keyword>
<dbReference type="AlphaFoldDB" id="A0A059FX08"/>
<comment type="caution">
    <text evidence="8">The sequence shown here is derived from an EMBL/GenBank/DDBJ whole genome shotgun (WGS) entry which is preliminary data.</text>
</comment>
<dbReference type="RefSeq" id="WP_011646765.1">
    <property type="nucleotide sequence ID" value="NZ_ARYI01000005.1"/>
</dbReference>
<dbReference type="Pfam" id="PF07521">
    <property type="entry name" value="RMMBL"/>
    <property type="match status" value="1"/>
</dbReference>
<keyword evidence="3" id="KW-0378">Hydrolase</keyword>
<dbReference type="SMART" id="SM00849">
    <property type="entry name" value="Lactamase_B"/>
    <property type="match status" value="1"/>
</dbReference>
<keyword evidence="6" id="KW-0694">RNA-binding</keyword>
<evidence type="ECO:0000256" key="5">
    <source>
        <dbReference type="ARBA" id="ARBA00022839"/>
    </source>
</evidence>
<evidence type="ECO:0000256" key="4">
    <source>
        <dbReference type="ARBA" id="ARBA00022833"/>
    </source>
</evidence>
<evidence type="ECO:0000256" key="6">
    <source>
        <dbReference type="ARBA" id="ARBA00022884"/>
    </source>
</evidence>
<dbReference type="Gene3D" id="3.10.20.580">
    <property type="match status" value="1"/>
</dbReference>
<evidence type="ECO:0000256" key="3">
    <source>
        <dbReference type="ARBA" id="ARBA00022801"/>
    </source>
</evidence>
<evidence type="ECO:0000259" key="7">
    <source>
        <dbReference type="SMART" id="SM00849"/>
    </source>
</evidence>
<dbReference type="GO" id="GO:0046872">
    <property type="term" value="F:metal ion binding"/>
    <property type="evidence" value="ECO:0007669"/>
    <property type="project" value="UniProtKB-KW"/>
</dbReference>
<dbReference type="EMBL" id="ARYI01000005">
    <property type="protein sequence ID" value="KCZ95122.1"/>
    <property type="molecule type" value="Genomic_DNA"/>
</dbReference>
<dbReference type="InterPro" id="IPR041636">
    <property type="entry name" value="RNase_J_C"/>
</dbReference>
<dbReference type="CDD" id="cd07714">
    <property type="entry name" value="RNaseJ_MBL-fold"/>
    <property type="match status" value="1"/>
</dbReference>
<dbReference type="GO" id="GO:0004527">
    <property type="term" value="F:exonuclease activity"/>
    <property type="evidence" value="ECO:0007669"/>
    <property type="project" value="UniProtKB-KW"/>
</dbReference>
<dbReference type="InterPro" id="IPR055132">
    <property type="entry name" value="RNase_J_b_CASP"/>
</dbReference>
<feature type="domain" description="Metallo-beta-lactamase" evidence="7">
    <location>
        <begin position="29"/>
        <end position="225"/>
    </location>
</feature>
<dbReference type="InterPro" id="IPR042173">
    <property type="entry name" value="RNase_J_2"/>
</dbReference>
<keyword evidence="2" id="KW-0479">Metal-binding</keyword>
<reference evidence="8 9" key="1">
    <citation type="submission" date="2013-04" db="EMBL/GenBank/DDBJ databases">
        <title>Hyphomonas hirschiana VP5 Genome Sequencing.</title>
        <authorList>
            <person name="Lai Q."/>
            <person name="Shao Z."/>
        </authorList>
    </citation>
    <scope>NUCLEOTIDE SEQUENCE [LARGE SCALE GENOMIC DNA]</scope>
    <source>
        <strain evidence="8 9">VP5</strain>
    </source>
</reference>
<dbReference type="SUPFAM" id="SSF56281">
    <property type="entry name" value="Metallo-hydrolase/oxidoreductase"/>
    <property type="match status" value="1"/>
</dbReference>
<dbReference type="InterPro" id="IPR011108">
    <property type="entry name" value="RMMBL"/>
</dbReference>
<keyword evidence="9" id="KW-1185">Reference proteome</keyword>
<dbReference type="PANTHER" id="PTHR43694:SF1">
    <property type="entry name" value="RIBONUCLEASE J"/>
    <property type="match status" value="1"/>
</dbReference>